<dbReference type="EMBL" id="BAAAZH010000023">
    <property type="protein sequence ID" value="GAA4123233.1"/>
    <property type="molecule type" value="Genomic_DNA"/>
</dbReference>
<gene>
    <name evidence="2" type="ORF">GCM10022215_29680</name>
</gene>
<sequence>MTGAGVMPEATYRLSLGDLDLSPLAQPAGAFVEVYMLRRGKAEPVVTSFEASLRDGAVEELIRHNNRDINLVVALSGPNSDALAVLEEKLALEVAKGYIEFAWTPPDGAGATTVFDVLWGDIGFDDDDELWDLHELQGKRVFPIALRCWPFGRSDRWIRVQAGAVAGGTDTQINACDSLTGISGAAGLDTSVKYQGTGSVLVNVATIAYTAIGGGSYYKTVRGTLTFSGLAVNLTTTPFVTIKADTNYKTSQSLRMWIDGVEAPSAGNAYSGAGSGFRTFAFRSTDSSVAEVVVEITETYVVYNPTGKPADEVPPSGVGTRLDDLRRGPTPPALSTSGRESTVLLPMYGSARTEGTIEISHATQGLGDVLVYSNPLLGVLGYTPDLRRYASTLTGGSTGPSYISGGFSALDITPGTTVFQVPAEPLPEGSYMLVAASPAGFGVMTGPINVTVRLKAGATTLASRTYSGLTPVQLGTTNFVTLGSISLPPAIVADGSSALVELDITKVNSGDSWQWDEFFIFHVADNMALTVIAAGSGTKALGTANNRAWIDAPTLKRPNGAIFIGTDASRIDAYHAGQVSPVWNPHLLVPPNAPLFVVTSGAANPTIGAVYPPRWIHNARNLDGVA</sequence>
<reference evidence="3" key="1">
    <citation type="journal article" date="2019" name="Int. J. Syst. Evol. Microbiol.">
        <title>The Global Catalogue of Microorganisms (GCM) 10K type strain sequencing project: providing services to taxonomists for standard genome sequencing and annotation.</title>
        <authorList>
            <consortium name="The Broad Institute Genomics Platform"/>
            <consortium name="The Broad Institute Genome Sequencing Center for Infectious Disease"/>
            <person name="Wu L."/>
            <person name="Ma J."/>
        </authorList>
    </citation>
    <scope>NUCLEOTIDE SEQUENCE [LARGE SCALE GENOMIC DNA]</scope>
    <source>
        <strain evidence="3">JCM 16703</strain>
    </source>
</reference>
<comment type="caution">
    <text evidence="2">The sequence shown here is derived from an EMBL/GenBank/DDBJ whole genome shotgun (WGS) entry which is preliminary data.</text>
</comment>
<name>A0ABP7XPA6_9ACTN</name>
<dbReference type="RefSeq" id="WP_344734236.1">
    <property type="nucleotide sequence ID" value="NZ_BAAAZH010000023.1"/>
</dbReference>
<evidence type="ECO:0000256" key="1">
    <source>
        <dbReference type="SAM" id="MobiDB-lite"/>
    </source>
</evidence>
<feature type="region of interest" description="Disordered" evidence="1">
    <location>
        <begin position="307"/>
        <end position="338"/>
    </location>
</feature>
<proteinExistence type="predicted"/>
<evidence type="ECO:0000313" key="2">
    <source>
        <dbReference type="EMBL" id="GAA4123233.1"/>
    </source>
</evidence>
<evidence type="ECO:0008006" key="4">
    <source>
        <dbReference type="Google" id="ProtNLM"/>
    </source>
</evidence>
<evidence type="ECO:0000313" key="3">
    <source>
        <dbReference type="Proteomes" id="UP001501495"/>
    </source>
</evidence>
<accession>A0ABP7XPA6</accession>
<dbReference type="Proteomes" id="UP001501495">
    <property type="component" value="Unassembled WGS sequence"/>
</dbReference>
<organism evidence="2 3">
    <name type="scientific">Nocardioides fonticola</name>
    <dbReference type="NCBI Taxonomy" id="450363"/>
    <lineage>
        <taxon>Bacteria</taxon>
        <taxon>Bacillati</taxon>
        <taxon>Actinomycetota</taxon>
        <taxon>Actinomycetes</taxon>
        <taxon>Propionibacteriales</taxon>
        <taxon>Nocardioidaceae</taxon>
        <taxon>Nocardioides</taxon>
    </lineage>
</organism>
<keyword evidence="3" id="KW-1185">Reference proteome</keyword>
<protein>
    <recommendedName>
        <fullName evidence="4">Minor tail protein</fullName>
    </recommendedName>
</protein>